<feature type="transmembrane region" description="Helical" evidence="7">
    <location>
        <begin position="7"/>
        <end position="29"/>
    </location>
</feature>
<organism evidence="9 10">
    <name type="scientific">Halalkalibacter krulwichiae</name>
    <dbReference type="NCBI Taxonomy" id="199441"/>
    <lineage>
        <taxon>Bacteria</taxon>
        <taxon>Bacillati</taxon>
        <taxon>Bacillota</taxon>
        <taxon>Bacilli</taxon>
        <taxon>Bacillales</taxon>
        <taxon>Bacillaceae</taxon>
        <taxon>Halalkalibacter</taxon>
    </lineage>
</organism>
<keyword evidence="10" id="KW-1185">Reference proteome</keyword>
<evidence type="ECO:0000313" key="9">
    <source>
        <dbReference type="EMBL" id="ARK29954.1"/>
    </source>
</evidence>
<dbReference type="PANTHER" id="PTHR40074:SF2">
    <property type="entry name" value="O-ACETYLTRANSFERASE WECH"/>
    <property type="match status" value="1"/>
</dbReference>
<keyword evidence="5 7" id="KW-1133">Transmembrane helix</keyword>
<proteinExistence type="inferred from homology"/>
<dbReference type="GO" id="GO:0016413">
    <property type="term" value="F:O-acetyltransferase activity"/>
    <property type="evidence" value="ECO:0007669"/>
    <property type="project" value="TreeGrafter"/>
</dbReference>
<evidence type="ECO:0000256" key="1">
    <source>
        <dbReference type="ARBA" id="ARBA00004651"/>
    </source>
</evidence>
<evidence type="ECO:0000259" key="8">
    <source>
        <dbReference type="Pfam" id="PF01757"/>
    </source>
</evidence>
<comment type="similarity">
    <text evidence="2">Belongs to the acyltransferase 3 family.</text>
</comment>
<reference evidence="9 10" key="1">
    <citation type="submission" date="2017-04" db="EMBL/GenBank/DDBJ databases">
        <title>Bacillus krulwichiae AM31D Genome sequencing and assembly.</title>
        <authorList>
            <person name="Krulwich T.A."/>
            <person name="Anastor L."/>
            <person name="Ehrlich R."/>
            <person name="Ehrlich G.D."/>
            <person name="Janto B."/>
        </authorList>
    </citation>
    <scope>NUCLEOTIDE SEQUENCE [LARGE SCALE GENOMIC DNA]</scope>
    <source>
        <strain evidence="9 10">AM31D</strain>
    </source>
</reference>
<feature type="transmembrane region" description="Helical" evidence="7">
    <location>
        <begin position="73"/>
        <end position="93"/>
    </location>
</feature>
<feature type="transmembrane region" description="Helical" evidence="7">
    <location>
        <begin position="41"/>
        <end position="61"/>
    </location>
</feature>
<feature type="transmembrane region" description="Helical" evidence="7">
    <location>
        <begin position="136"/>
        <end position="154"/>
    </location>
</feature>
<keyword evidence="4 7" id="KW-0812">Transmembrane</keyword>
<dbReference type="GO" id="GO:0005886">
    <property type="term" value="C:plasma membrane"/>
    <property type="evidence" value="ECO:0007669"/>
    <property type="project" value="UniProtKB-SubCell"/>
</dbReference>
<feature type="transmembrane region" description="Helical" evidence="7">
    <location>
        <begin position="166"/>
        <end position="187"/>
    </location>
</feature>
<evidence type="ECO:0000313" key="10">
    <source>
        <dbReference type="Proteomes" id="UP000193006"/>
    </source>
</evidence>
<dbReference type="EMBL" id="CP020814">
    <property type="protein sequence ID" value="ARK29954.1"/>
    <property type="molecule type" value="Genomic_DNA"/>
</dbReference>
<comment type="subcellular location">
    <subcellularLocation>
        <location evidence="1">Cell membrane</location>
        <topology evidence="1">Multi-pass membrane protein</topology>
    </subcellularLocation>
</comment>
<dbReference type="KEGG" id="bkw:BkAM31D_08805"/>
<sequence length="217" mass="25543">MKRFKAAQVLTASFVISAGYWVCLYFYFIDFVNHSSYLTLFFSRILFFGWLFYYVVAYYCGRNYERFKQFLHNNWMLIVIGTAVSLGVVQYIYHSGLLTRVTSARFDLIPYTVFFFFLSFYLVSKVKQTPKWVVTISEYSFGIYLLHPFVQTVFSRRLAITSMTEIQYVIVQLLAGIVIPIVMIYFVSKWRYGTFIVGKSGGRKKKVTDRYEQSRAA</sequence>
<feature type="domain" description="Acyltransferase 3" evidence="8">
    <location>
        <begin position="7"/>
        <end position="183"/>
    </location>
</feature>
<evidence type="ECO:0000256" key="7">
    <source>
        <dbReference type="SAM" id="Phobius"/>
    </source>
</evidence>
<evidence type="ECO:0000256" key="3">
    <source>
        <dbReference type="ARBA" id="ARBA00022475"/>
    </source>
</evidence>
<dbReference type="PANTHER" id="PTHR40074">
    <property type="entry name" value="O-ACETYLTRANSFERASE WECH"/>
    <property type="match status" value="1"/>
</dbReference>
<gene>
    <name evidence="9" type="ORF">BkAM31D_08805</name>
</gene>
<keyword evidence="3" id="KW-1003">Cell membrane</keyword>
<dbReference type="Pfam" id="PF01757">
    <property type="entry name" value="Acyl_transf_3"/>
    <property type="match status" value="1"/>
</dbReference>
<evidence type="ECO:0000256" key="6">
    <source>
        <dbReference type="ARBA" id="ARBA00023136"/>
    </source>
</evidence>
<evidence type="ECO:0000256" key="5">
    <source>
        <dbReference type="ARBA" id="ARBA00022989"/>
    </source>
</evidence>
<protein>
    <submittedName>
        <fullName evidence="9">Acyltransferase family protein</fullName>
    </submittedName>
</protein>
<keyword evidence="6 7" id="KW-0472">Membrane</keyword>
<dbReference type="InterPro" id="IPR002656">
    <property type="entry name" value="Acyl_transf_3_dom"/>
</dbReference>
<keyword evidence="9" id="KW-0012">Acyltransferase</keyword>
<evidence type="ECO:0000256" key="4">
    <source>
        <dbReference type="ARBA" id="ARBA00022692"/>
    </source>
</evidence>
<dbReference type="Proteomes" id="UP000193006">
    <property type="component" value="Chromosome"/>
</dbReference>
<feature type="transmembrane region" description="Helical" evidence="7">
    <location>
        <begin position="108"/>
        <end position="124"/>
    </location>
</feature>
<dbReference type="GO" id="GO:0009246">
    <property type="term" value="P:enterobacterial common antigen biosynthetic process"/>
    <property type="evidence" value="ECO:0007669"/>
    <property type="project" value="TreeGrafter"/>
</dbReference>
<accession>A0A1X9MBD6</accession>
<dbReference type="AlphaFoldDB" id="A0A1X9MBD6"/>
<evidence type="ECO:0000256" key="2">
    <source>
        <dbReference type="ARBA" id="ARBA00007400"/>
    </source>
</evidence>
<keyword evidence="9" id="KW-0808">Transferase</keyword>
<name>A0A1X9MBD6_9BACI</name>
<dbReference type="STRING" id="199441.BkAM31D_08805"/>